<evidence type="ECO:0000313" key="1">
    <source>
        <dbReference type="EMBL" id="KAK7274514.1"/>
    </source>
</evidence>
<organism evidence="1 2">
    <name type="scientific">Crotalaria pallida</name>
    <name type="common">Smooth rattlebox</name>
    <name type="synonym">Crotalaria striata</name>
    <dbReference type="NCBI Taxonomy" id="3830"/>
    <lineage>
        <taxon>Eukaryota</taxon>
        <taxon>Viridiplantae</taxon>
        <taxon>Streptophyta</taxon>
        <taxon>Embryophyta</taxon>
        <taxon>Tracheophyta</taxon>
        <taxon>Spermatophyta</taxon>
        <taxon>Magnoliopsida</taxon>
        <taxon>eudicotyledons</taxon>
        <taxon>Gunneridae</taxon>
        <taxon>Pentapetalae</taxon>
        <taxon>rosids</taxon>
        <taxon>fabids</taxon>
        <taxon>Fabales</taxon>
        <taxon>Fabaceae</taxon>
        <taxon>Papilionoideae</taxon>
        <taxon>50 kb inversion clade</taxon>
        <taxon>genistoids sensu lato</taxon>
        <taxon>core genistoids</taxon>
        <taxon>Crotalarieae</taxon>
        <taxon>Crotalaria</taxon>
    </lineage>
</organism>
<comment type="caution">
    <text evidence="1">The sequence shown here is derived from an EMBL/GenBank/DDBJ whole genome shotgun (WGS) entry which is preliminary data.</text>
</comment>
<keyword evidence="2" id="KW-1185">Reference proteome</keyword>
<dbReference type="EMBL" id="JAYWIO010000003">
    <property type="protein sequence ID" value="KAK7274514.1"/>
    <property type="molecule type" value="Genomic_DNA"/>
</dbReference>
<sequence>MDGWRLIYVVHALKPRVETKPAVMNILTSRVLHFLHPHPPTTRFSNSSTKLSYLLFSLSSKHTDIIHFGYLMNKLYCEMH</sequence>
<dbReference type="Proteomes" id="UP001372338">
    <property type="component" value="Unassembled WGS sequence"/>
</dbReference>
<name>A0AAN9FDX3_CROPI</name>
<proteinExistence type="predicted"/>
<dbReference type="AlphaFoldDB" id="A0AAN9FDX3"/>
<accession>A0AAN9FDX3</accession>
<gene>
    <name evidence="1" type="ORF">RIF29_15606</name>
</gene>
<protein>
    <submittedName>
        <fullName evidence="1">Uncharacterized protein</fullName>
    </submittedName>
</protein>
<reference evidence="1 2" key="1">
    <citation type="submission" date="2024-01" db="EMBL/GenBank/DDBJ databases">
        <title>The genomes of 5 underutilized Papilionoideae crops provide insights into root nodulation and disease resistanc.</title>
        <authorList>
            <person name="Yuan L."/>
        </authorList>
    </citation>
    <scope>NUCLEOTIDE SEQUENCE [LARGE SCALE GENOMIC DNA]</scope>
    <source>
        <strain evidence="1">ZHUSHIDOU_FW_LH</strain>
        <tissue evidence="1">Leaf</tissue>
    </source>
</reference>
<evidence type="ECO:0000313" key="2">
    <source>
        <dbReference type="Proteomes" id="UP001372338"/>
    </source>
</evidence>